<evidence type="ECO:0000313" key="1">
    <source>
        <dbReference type="EMBL" id="QYY41821.1"/>
    </source>
</evidence>
<dbReference type="RefSeq" id="WP_057898162.1">
    <property type="nucleotide sequence ID" value="NZ_CP080764.1"/>
</dbReference>
<reference evidence="2 3" key="1">
    <citation type="submission" date="2016-10" db="EMBL/GenBank/DDBJ databases">
        <authorList>
            <person name="de Groot N.N."/>
        </authorList>
    </citation>
    <scope>NUCLEOTIDE SEQUENCE [LARGE SCALE GENOMIC DNA]</scope>
    <source>
        <strain evidence="2 3">L 420-91</strain>
    </source>
</reference>
<organism evidence="2 3">
    <name type="scientific">Aneurinibacillus thermoaerophilus</name>
    <dbReference type="NCBI Taxonomy" id="143495"/>
    <lineage>
        <taxon>Bacteria</taxon>
        <taxon>Bacillati</taxon>
        <taxon>Bacillota</taxon>
        <taxon>Bacilli</taxon>
        <taxon>Bacillales</taxon>
        <taxon>Paenibacillaceae</taxon>
        <taxon>Aneurinibacillus group</taxon>
        <taxon>Aneurinibacillus</taxon>
    </lineage>
</organism>
<evidence type="ECO:0000313" key="4">
    <source>
        <dbReference type="Proteomes" id="UP000826616"/>
    </source>
</evidence>
<dbReference type="EMBL" id="CP080764">
    <property type="protein sequence ID" value="QYY41821.1"/>
    <property type="molecule type" value="Genomic_DNA"/>
</dbReference>
<gene>
    <name evidence="1" type="ORF">K3F53_12995</name>
    <name evidence="2" type="ORF">SAMN04489735_101126</name>
</gene>
<sequence length="147" mass="17471">MKQIACPYCGKQVTGNHRYEVKCYHCGKYSYLTDGLSAVEEKQELYDAARQYAYTYVPEDVREYVDKYGLAQSGPTTLRWFRDHEEDAYRKMKKFLDEQLDEQTLKRLHDKHDGKLPFVLFVLDFLNFPLRRASLEWQLDQSSSCDF</sequence>
<dbReference type="EMBL" id="FNDE01000011">
    <property type="protein sequence ID" value="SDH09246.1"/>
    <property type="molecule type" value="Genomic_DNA"/>
</dbReference>
<protein>
    <submittedName>
        <fullName evidence="2">Uncharacterized protein</fullName>
    </submittedName>
</protein>
<proteinExistence type="predicted"/>
<evidence type="ECO:0000313" key="2">
    <source>
        <dbReference type="EMBL" id="SDH09246.1"/>
    </source>
</evidence>
<dbReference type="GeneID" id="97142293"/>
<dbReference type="OrthoDB" id="2680352at2"/>
<dbReference type="Proteomes" id="UP000826616">
    <property type="component" value="Chromosome"/>
</dbReference>
<reference evidence="1 4" key="2">
    <citation type="submission" date="2021-08" db="EMBL/GenBank/DDBJ databases">
        <title>Complete genome sequence of the strain Aneurinibacillus thermoaerophilus CCM 8960.</title>
        <authorList>
            <person name="Musilova J."/>
            <person name="Kourilova X."/>
            <person name="Pernicova I."/>
            <person name="Bezdicek M."/>
            <person name="Lengerova M."/>
            <person name="Obruca S."/>
            <person name="Sedlar K."/>
        </authorList>
    </citation>
    <scope>NUCLEOTIDE SEQUENCE [LARGE SCALE GENOMIC DNA]</scope>
    <source>
        <strain evidence="1 4">CCM 8960</strain>
    </source>
</reference>
<keyword evidence="4" id="KW-1185">Reference proteome</keyword>
<dbReference type="Proteomes" id="UP000198956">
    <property type="component" value="Unassembled WGS sequence"/>
</dbReference>
<evidence type="ECO:0000313" key="3">
    <source>
        <dbReference type="Proteomes" id="UP000198956"/>
    </source>
</evidence>
<dbReference type="AlphaFoldDB" id="A0A1G7ZL17"/>
<name>A0A1G7ZL17_ANETH</name>
<accession>A0A1G7ZL17</accession>